<dbReference type="PANTHER" id="PTHR13281:SF0">
    <property type="entry name" value="TRANSMEMBRANE PROTEIN 70, MITOCHONDRIAL"/>
    <property type="match status" value="1"/>
</dbReference>
<keyword evidence="4" id="KW-1185">Reference proteome</keyword>
<protein>
    <submittedName>
        <fullName evidence="3">Uncharacterized protein</fullName>
    </submittedName>
</protein>
<proteinExistence type="predicted"/>
<organism evidence="3 4">
    <name type="scientific">Acaromyces ingoldii</name>
    <dbReference type="NCBI Taxonomy" id="215250"/>
    <lineage>
        <taxon>Eukaryota</taxon>
        <taxon>Fungi</taxon>
        <taxon>Dikarya</taxon>
        <taxon>Basidiomycota</taxon>
        <taxon>Ustilaginomycotina</taxon>
        <taxon>Exobasidiomycetes</taxon>
        <taxon>Exobasidiales</taxon>
        <taxon>Cryptobasidiaceae</taxon>
        <taxon>Acaromyces</taxon>
    </lineage>
</organism>
<dbReference type="AlphaFoldDB" id="A0A316YYV6"/>
<evidence type="ECO:0000256" key="1">
    <source>
        <dbReference type="SAM" id="MobiDB-lite"/>
    </source>
</evidence>
<dbReference type="Proteomes" id="UP000245768">
    <property type="component" value="Unassembled WGS sequence"/>
</dbReference>
<dbReference type="OrthoDB" id="5386199at2759"/>
<feature type="transmembrane region" description="Helical" evidence="2">
    <location>
        <begin position="105"/>
        <end position="124"/>
    </location>
</feature>
<name>A0A316YYV6_9BASI</name>
<evidence type="ECO:0000256" key="2">
    <source>
        <dbReference type="SAM" id="Phobius"/>
    </source>
</evidence>
<feature type="transmembrane region" description="Helical" evidence="2">
    <location>
        <begin position="74"/>
        <end position="93"/>
    </location>
</feature>
<dbReference type="SUPFAM" id="SSF101447">
    <property type="entry name" value="Formin homology 2 domain (FH2 domain)"/>
    <property type="match status" value="1"/>
</dbReference>
<evidence type="ECO:0000313" key="4">
    <source>
        <dbReference type="Proteomes" id="UP000245768"/>
    </source>
</evidence>
<dbReference type="GO" id="GO:0033615">
    <property type="term" value="P:mitochondrial proton-transporting ATP synthase complex assembly"/>
    <property type="evidence" value="ECO:0007669"/>
    <property type="project" value="TreeGrafter"/>
</dbReference>
<keyword evidence="2" id="KW-0472">Membrane</keyword>
<dbReference type="EMBL" id="KZ819634">
    <property type="protein sequence ID" value="PWN94226.1"/>
    <property type="molecule type" value="Genomic_DNA"/>
</dbReference>
<dbReference type="InterPro" id="IPR009724">
    <property type="entry name" value="TMEM70"/>
</dbReference>
<dbReference type="InParanoid" id="A0A316YYV6"/>
<dbReference type="GO" id="GO:0031966">
    <property type="term" value="C:mitochondrial membrane"/>
    <property type="evidence" value="ECO:0007669"/>
    <property type="project" value="TreeGrafter"/>
</dbReference>
<keyword evidence="2" id="KW-1133">Transmembrane helix</keyword>
<dbReference type="RefSeq" id="XP_025381424.1">
    <property type="nucleotide sequence ID" value="XM_025520792.1"/>
</dbReference>
<feature type="compositionally biased region" description="Pro residues" evidence="1">
    <location>
        <begin position="35"/>
        <end position="47"/>
    </location>
</feature>
<evidence type="ECO:0000313" key="3">
    <source>
        <dbReference type="EMBL" id="PWN94226.1"/>
    </source>
</evidence>
<keyword evidence="2" id="KW-0812">Transmembrane</keyword>
<feature type="region of interest" description="Disordered" evidence="1">
    <location>
        <begin position="28"/>
        <end position="54"/>
    </location>
</feature>
<sequence>MTMTMLGPRRLLLAPRQQLFRSSVAFPRFNSTAAPSPPPPPPPPPPSTTSRQQDESVLATYDGPMTRIFGRLKLFSLASLSLSTCASPLLLFGGADVPMATRLGLIALAMSTSGVSTAMVAWIAKPYVAQMLLVAPGSGSVTAASPTLEMRTTSWRLRPLQTTIFEPSLIRATSRPFATWELPAALPPPPAHIEQELERTGASVTKLLAETKDMKTGKTVGRYWATWDKDEAASAKGQEGKQCAQEGNVVRHFNVQEDLLGEDWQVL</sequence>
<dbReference type="PANTHER" id="PTHR13281">
    <property type="entry name" value="TRANSMEMBRANE PROTEIN 70, MITOCHONDRIAL"/>
    <property type="match status" value="1"/>
</dbReference>
<accession>A0A316YYV6</accession>
<dbReference type="GeneID" id="37042708"/>
<gene>
    <name evidence="3" type="ORF">FA10DRAFT_264786</name>
</gene>
<reference evidence="3 4" key="1">
    <citation type="journal article" date="2018" name="Mol. Biol. Evol.">
        <title>Broad Genomic Sampling Reveals a Smut Pathogenic Ancestry of the Fungal Clade Ustilaginomycotina.</title>
        <authorList>
            <person name="Kijpornyongpan T."/>
            <person name="Mondo S.J."/>
            <person name="Barry K."/>
            <person name="Sandor L."/>
            <person name="Lee J."/>
            <person name="Lipzen A."/>
            <person name="Pangilinan J."/>
            <person name="LaButti K."/>
            <person name="Hainaut M."/>
            <person name="Henrissat B."/>
            <person name="Grigoriev I.V."/>
            <person name="Spatafora J.W."/>
            <person name="Aime M.C."/>
        </authorList>
    </citation>
    <scope>NUCLEOTIDE SEQUENCE [LARGE SCALE GENOMIC DNA]</scope>
    <source>
        <strain evidence="3 4">MCA 4198</strain>
    </source>
</reference>